<dbReference type="Proteomes" id="UP000614334">
    <property type="component" value="Unassembled WGS sequence"/>
</dbReference>
<evidence type="ECO:0000256" key="13">
    <source>
        <dbReference type="SAM" id="MobiDB-lite"/>
    </source>
</evidence>
<dbReference type="GO" id="GO:0001510">
    <property type="term" value="P:RNA methylation"/>
    <property type="evidence" value="ECO:0007669"/>
    <property type="project" value="InterPro"/>
</dbReference>
<reference evidence="14" key="1">
    <citation type="submission" date="2020-09" db="EMBL/GenBank/DDBJ databases">
        <title>Comparative genome analyses of four rice-infecting Rhizoctonia solani isolates reveal extensive enrichment of homogalacturonan modification genes.</title>
        <authorList>
            <person name="Lee D.-Y."/>
            <person name="Jeon J."/>
            <person name="Kim K.-T."/>
            <person name="Cheong K."/>
            <person name="Song H."/>
            <person name="Choi G."/>
            <person name="Ko J."/>
            <person name="Opiyo S.O."/>
            <person name="Zuo S."/>
            <person name="Madhav S."/>
            <person name="Lee Y.-H."/>
            <person name="Wang G.-L."/>
        </authorList>
    </citation>
    <scope>NUCLEOTIDE SEQUENCE</scope>
    <source>
        <strain evidence="14">AG1-IA B2</strain>
    </source>
</reference>
<evidence type="ECO:0000256" key="11">
    <source>
        <dbReference type="ARBA" id="ARBA00035025"/>
    </source>
</evidence>
<evidence type="ECO:0000313" key="14">
    <source>
        <dbReference type="EMBL" id="KAF8753364.1"/>
    </source>
</evidence>
<keyword evidence="9" id="KW-0694">RNA-binding</keyword>
<comment type="similarity">
    <text evidence="2">Belongs to the methyltransferase superfamily. HEN1 family.</text>
</comment>
<evidence type="ECO:0000256" key="7">
    <source>
        <dbReference type="ARBA" id="ARBA00022723"/>
    </source>
</evidence>
<dbReference type="GO" id="GO:0003723">
    <property type="term" value="F:RNA binding"/>
    <property type="evidence" value="ECO:0007669"/>
    <property type="project" value="UniProtKB-KW"/>
</dbReference>
<sequence length="422" mass="47911">MEDRCLISFPSRLRHGSVRYPSPQAPEDLVVRFMPPLSHERQRWILETLRQHRARSVLDIGCGEEPGRDLDLTRVSALDIDPDVIQEAAHAAIDEQVAVWLGRLQDINPTFYEFDAIVSTEVSDRTCPRRRASCVLGRTAGNIPTRLLLLTTPNYTFNARFHPPGVPRKGFLDPTGQTTRVFRHDDHKREWTVDEFDTWCRQAAEKHGYDYTLGGVGVPTERDPYNRDLGYASQTALFIRRDVHIPTLDRLSLDDSQSAHQLIAERTFPSDSRAGHPMPNSEIRSALVYLMNMRGEGKLTFSELWSELAMPSGGSMGALENALMEQGETTEGDTVGQWSIAPPRNANAYTDPKWDRVVVWKEFQLGPLRNEDQDTGYGNEEYDEEGYEYGGEEEYEGDGDHHWEVTNSMRDPFQMIGPCLSP</sequence>
<dbReference type="EMBL" id="JACYCF010000013">
    <property type="protein sequence ID" value="KAF8753364.1"/>
    <property type="molecule type" value="Genomic_DNA"/>
</dbReference>
<evidence type="ECO:0000256" key="2">
    <source>
        <dbReference type="ARBA" id="ARBA00009026"/>
    </source>
</evidence>
<dbReference type="EC" id="2.1.1.386" evidence="11"/>
<evidence type="ECO:0000256" key="5">
    <source>
        <dbReference type="ARBA" id="ARBA00022679"/>
    </source>
</evidence>
<dbReference type="SUPFAM" id="SSF53335">
    <property type="entry name" value="S-adenosyl-L-methionine-dependent methyltransferases"/>
    <property type="match status" value="1"/>
</dbReference>
<evidence type="ECO:0000256" key="9">
    <source>
        <dbReference type="ARBA" id="ARBA00022884"/>
    </source>
</evidence>
<dbReference type="GO" id="GO:0090486">
    <property type="term" value="F:small RNA 2'-O-methyltransferase activity"/>
    <property type="evidence" value="ECO:0007669"/>
    <property type="project" value="UniProtKB-EC"/>
</dbReference>
<organism evidence="14 15">
    <name type="scientific">Rhizoctonia solani</name>
    <dbReference type="NCBI Taxonomy" id="456999"/>
    <lineage>
        <taxon>Eukaryota</taxon>
        <taxon>Fungi</taxon>
        <taxon>Dikarya</taxon>
        <taxon>Basidiomycota</taxon>
        <taxon>Agaricomycotina</taxon>
        <taxon>Agaricomycetes</taxon>
        <taxon>Cantharellales</taxon>
        <taxon>Ceratobasidiaceae</taxon>
        <taxon>Rhizoctonia</taxon>
    </lineage>
</organism>
<evidence type="ECO:0000256" key="8">
    <source>
        <dbReference type="ARBA" id="ARBA00022842"/>
    </source>
</evidence>
<name>A0A8H7IBB4_9AGAM</name>
<keyword evidence="4 14" id="KW-0489">Methyltransferase</keyword>
<gene>
    <name evidence="14" type="ORF">RHS01_06971</name>
</gene>
<dbReference type="CDD" id="cd02440">
    <property type="entry name" value="AdoMet_MTases"/>
    <property type="match status" value="1"/>
</dbReference>
<evidence type="ECO:0000313" key="15">
    <source>
        <dbReference type="Proteomes" id="UP000614334"/>
    </source>
</evidence>
<comment type="cofactor">
    <cofactor evidence="1">
        <name>Mg(2+)</name>
        <dbReference type="ChEBI" id="CHEBI:18420"/>
    </cofactor>
</comment>
<dbReference type="GO" id="GO:0046872">
    <property type="term" value="F:metal ion binding"/>
    <property type="evidence" value="ECO:0007669"/>
    <property type="project" value="UniProtKB-KW"/>
</dbReference>
<proteinExistence type="inferred from homology"/>
<keyword evidence="6" id="KW-0949">S-adenosyl-L-methionine</keyword>
<evidence type="ECO:0000256" key="12">
    <source>
        <dbReference type="ARBA" id="ARBA00048418"/>
    </source>
</evidence>
<accession>A0A8H7IBB4</accession>
<comment type="catalytic activity">
    <reaction evidence="12">
        <text>small RNA 3'-end nucleotide + S-adenosyl-L-methionine = small RNA 3'-end 2'-O-methylnucleotide + S-adenosyl-L-homocysteine + H(+)</text>
        <dbReference type="Rhea" id="RHEA:37887"/>
        <dbReference type="Rhea" id="RHEA-COMP:10415"/>
        <dbReference type="Rhea" id="RHEA-COMP:10416"/>
        <dbReference type="ChEBI" id="CHEBI:15378"/>
        <dbReference type="ChEBI" id="CHEBI:57856"/>
        <dbReference type="ChEBI" id="CHEBI:59789"/>
        <dbReference type="ChEBI" id="CHEBI:74896"/>
        <dbReference type="ChEBI" id="CHEBI:74898"/>
        <dbReference type="EC" id="2.1.1.386"/>
    </reaction>
</comment>
<dbReference type="Gene3D" id="3.40.50.150">
    <property type="entry name" value="Vaccinia Virus protein VP39"/>
    <property type="match status" value="1"/>
</dbReference>
<keyword evidence="5 14" id="KW-0808">Transferase</keyword>
<keyword evidence="8" id="KW-0460">Magnesium</keyword>
<feature type="region of interest" description="Disordered" evidence="13">
    <location>
        <begin position="370"/>
        <end position="405"/>
    </location>
</feature>
<keyword evidence="7" id="KW-0479">Metal-binding</keyword>
<feature type="compositionally biased region" description="Acidic residues" evidence="13">
    <location>
        <begin position="380"/>
        <end position="397"/>
    </location>
</feature>
<keyword evidence="10" id="KW-0943">RNA-mediated gene silencing</keyword>
<evidence type="ECO:0000256" key="4">
    <source>
        <dbReference type="ARBA" id="ARBA00022603"/>
    </source>
</evidence>
<dbReference type="PANTHER" id="PTHR21404:SF3">
    <property type="entry name" value="SMALL RNA 2'-O-METHYLTRANSFERASE"/>
    <property type="match status" value="1"/>
</dbReference>
<dbReference type="AlphaFoldDB" id="A0A8H7IBB4"/>
<comment type="caution">
    <text evidence="14">The sequence shown here is derived from an EMBL/GenBank/DDBJ whole genome shotgun (WGS) entry which is preliminary data.</text>
</comment>
<dbReference type="InterPro" id="IPR029063">
    <property type="entry name" value="SAM-dependent_MTases_sf"/>
</dbReference>
<protein>
    <recommendedName>
        <fullName evidence="3">Small RNA 2'-O-methyltransferase</fullName>
        <ecNumber evidence="11">2.1.1.386</ecNumber>
    </recommendedName>
</protein>
<evidence type="ECO:0000256" key="6">
    <source>
        <dbReference type="ARBA" id="ARBA00022691"/>
    </source>
</evidence>
<evidence type="ECO:0000256" key="3">
    <source>
        <dbReference type="ARBA" id="ARBA00021330"/>
    </source>
</evidence>
<evidence type="ECO:0000256" key="1">
    <source>
        <dbReference type="ARBA" id="ARBA00001946"/>
    </source>
</evidence>
<dbReference type="GO" id="GO:0005737">
    <property type="term" value="C:cytoplasm"/>
    <property type="evidence" value="ECO:0007669"/>
    <property type="project" value="TreeGrafter"/>
</dbReference>
<dbReference type="GO" id="GO:0030422">
    <property type="term" value="P:siRNA processing"/>
    <property type="evidence" value="ECO:0007669"/>
    <property type="project" value="TreeGrafter"/>
</dbReference>
<dbReference type="GO" id="GO:0005634">
    <property type="term" value="C:nucleus"/>
    <property type="evidence" value="ECO:0007669"/>
    <property type="project" value="TreeGrafter"/>
</dbReference>
<evidence type="ECO:0000256" key="10">
    <source>
        <dbReference type="ARBA" id="ARBA00023158"/>
    </source>
</evidence>
<dbReference type="InterPro" id="IPR026610">
    <property type="entry name" value="Hen1"/>
</dbReference>
<dbReference type="PANTHER" id="PTHR21404">
    <property type="entry name" value="HEN1"/>
    <property type="match status" value="1"/>
</dbReference>